<dbReference type="Pfam" id="PF20014">
    <property type="entry name" value="GAP1-M"/>
    <property type="match status" value="1"/>
</dbReference>
<dbReference type="InterPro" id="IPR045401">
    <property type="entry name" value="GAP1-M"/>
</dbReference>
<dbReference type="RefSeq" id="WP_161111428.1">
    <property type="nucleotide sequence ID" value="NZ_WWHY01000001.1"/>
</dbReference>
<dbReference type="InterPro" id="IPR045402">
    <property type="entry name" value="GAP1-N2"/>
</dbReference>
<evidence type="ECO:0000259" key="3">
    <source>
        <dbReference type="Pfam" id="PF20014"/>
    </source>
</evidence>
<sequence length="868" mass="93893">MSSPQLYYTSCERGLSGCTGYQFNAATPGVDTRVLREVERFTVYEPPRALPPDEVHRHPINLCYSPDLGGAPVLSRVVSSGDDPSGRPGNYFAHSLVLDEGSETLPAELWGASFWTDRPVTDPRLPGITLPPGPLDRRRTSAWLRDRAEETIRGLLVSVDAAIEGGAPVLLIADDEATAHWVAALSHLLPPPLARRMSFATYSGNPEETLVHVMGVPPGTDTRGLRGRFVVFDPGRPVPIAPPPVHTASSAHRSFTGAESAPLHEALDTFEEGPIPEACPETLALVSLLVHAGVEGTPALWAASLPYSSGREGPLSEWRPLSAAAFLADGSFPAADPDLRAVRAWLPDAVAWLAPGQSRHLLHRLLDADPDTPHDDDLARLREVAHRAGDPEATERLEGLILRRALDGIAAGASAPAMVPMRSAWAKEEAGARIGALLEGGLGIVPTPDRAVELLRWAGSGGVPLPRSALERYGAGPIAHRISASPPEAEPDRYLTELLAAHSPIRRGVAHGLAVLPRRNLARLAAGPTGALMAKDREPATALLRELRMLELREDDPPGLLRAVMDSRREARPWAPPRLADHDLDRELLLRVWGPTPGPETVTAALSLVDGRTRIAPDVGDWCARILARVPPRGLEEEWHHALTLVGRLMLRLPESCRGLVEEWAPVGAKVAALRRAHGEEGARLLVSLAALLRGCRPVVETVALRRVCDRVLDWDHRLCARVMADCPSKVFDSYCEEVEERLSPIERAHGRSVPPLEADLAVRVFLTALRLGAEPGTSGEPGVKGARAGRPRGGEGGERSAERGRTLLDEVMGPSTLTWSRREAASVRKAFDRLPEGQVFESWARGFRDRHGQGGLFGRFRKGARRA</sequence>
<protein>
    <submittedName>
        <fullName evidence="5">Uncharacterized protein</fullName>
    </submittedName>
</protein>
<dbReference type="Proteomes" id="UP000467124">
    <property type="component" value="Unassembled WGS sequence"/>
</dbReference>
<feature type="compositionally biased region" description="Basic and acidic residues" evidence="1">
    <location>
        <begin position="793"/>
        <end position="804"/>
    </location>
</feature>
<feature type="region of interest" description="Disordered" evidence="1">
    <location>
        <begin position="776"/>
        <end position="804"/>
    </location>
</feature>
<evidence type="ECO:0000259" key="4">
    <source>
        <dbReference type="Pfam" id="PF20052"/>
    </source>
</evidence>
<reference evidence="5 6" key="1">
    <citation type="journal article" date="2019" name="Nat. Commun.">
        <title>The antimicrobial potential of Streptomyces from insect microbiomes.</title>
        <authorList>
            <person name="Chevrette M.G."/>
            <person name="Carlson C.M."/>
            <person name="Ortega H.E."/>
            <person name="Thomas C."/>
            <person name="Ananiev G.E."/>
            <person name="Barns K.J."/>
            <person name="Book A.J."/>
            <person name="Cagnazzo J."/>
            <person name="Carlos C."/>
            <person name="Flanigan W."/>
            <person name="Grubbs K.J."/>
            <person name="Horn H.A."/>
            <person name="Hoffmann F.M."/>
            <person name="Klassen J.L."/>
            <person name="Knack J.J."/>
            <person name="Lewin G.R."/>
            <person name="McDonald B.R."/>
            <person name="Muller L."/>
            <person name="Melo W.G.P."/>
            <person name="Pinto-Tomas A.A."/>
            <person name="Schmitz A."/>
            <person name="Wendt-Pienkowski E."/>
            <person name="Wildman S."/>
            <person name="Zhao M."/>
            <person name="Zhang F."/>
            <person name="Bugni T.S."/>
            <person name="Andes D.R."/>
            <person name="Pupo M.T."/>
            <person name="Currie C.R."/>
        </authorList>
    </citation>
    <scope>NUCLEOTIDE SEQUENCE [LARGE SCALE GENOMIC DNA]</scope>
    <source>
        <strain evidence="5 6">SID5840</strain>
    </source>
</reference>
<evidence type="ECO:0000313" key="5">
    <source>
        <dbReference type="EMBL" id="MYR34146.1"/>
    </source>
</evidence>
<feature type="domain" description="GTPase-associated protein 1-like C-terminal" evidence="4">
    <location>
        <begin position="301"/>
        <end position="750"/>
    </location>
</feature>
<dbReference type="Pfam" id="PF20052">
    <property type="entry name" value="GAP1-C"/>
    <property type="match status" value="1"/>
</dbReference>
<organism evidence="5 6">
    <name type="scientific">Nocardiopsis alba</name>
    <dbReference type="NCBI Taxonomy" id="53437"/>
    <lineage>
        <taxon>Bacteria</taxon>
        <taxon>Bacillati</taxon>
        <taxon>Actinomycetota</taxon>
        <taxon>Actinomycetes</taxon>
        <taxon>Streptosporangiales</taxon>
        <taxon>Nocardiopsidaceae</taxon>
        <taxon>Nocardiopsis</taxon>
    </lineage>
</organism>
<name>A0A7K2IWC6_9ACTN</name>
<evidence type="ECO:0000259" key="2">
    <source>
        <dbReference type="Pfam" id="PF20013"/>
    </source>
</evidence>
<feature type="domain" description="GTPase-associated protein 1 middle" evidence="3">
    <location>
        <begin position="141"/>
        <end position="234"/>
    </location>
</feature>
<evidence type="ECO:0000256" key="1">
    <source>
        <dbReference type="SAM" id="MobiDB-lite"/>
    </source>
</evidence>
<comment type="caution">
    <text evidence="5">The sequence shown here is derived from an EMBL/GenBank/DDBJ whole genome shotgun (WGS) entry which is preliminary data.</text>
</comment>
<proteinExistence type="predicted"/>
<accession>A0A7K2IWC6</accession>
<dbReference type="EMBL" id="WWHY01000001">
    <property type="protein sequence ID" value="MYR34146.1"/>
    <property type="molecule type" value="Genomic_DNA"/>
</dbReference>
<evidence type="ECO:0000313" key="6">
    <source>
        <dbReference type="Proteomes" id="UP000467124"/>
    </source>
</evidence>
<gene>
    <name evidence="5" type="ORF">GTW20_18265</name>
</gene>
<dbReference type="InterPro" id="IPR049532">
    <property type="entry name" value="GAP1-like_C"/>
</dbReference>
<feature type="domain" description="GTPase-associated protein 1 N-terminal" evidence="2">
    <location>
        <begin position="4"/>
        <end position="128"/>
    </location>
</feature>
<dbReference type="AlphaFoldDB" id="A0A7K2IWC6"/>
<dbReference type="Pfam" id="PF20013">
    <property type="entry name" value="GAP1-N2"/>
    <property type="match status" value="1"/>
</dbReference>